<dbReference type="GO" id="GO:2000022">
    <property type="term" value="P:regulation of jasmonic acid mediated signaling pathway"/>
    <property type="evidence" value="ECO:0007669"/>
    <property type="project" value="UniProtKB-UniRule"/>
</dbReference>
<gene>
    <name evidence="5" type="ORF">PHJA_002050300</name>
</gene>
<evidence type="ECO:0000256" key="3">
    <source>
        <dbReference type="SAM" id="MobiDB-lite"/>
    </source>
</evidence>
<dbReference type="InterPro" id="IPR040390">
    <property type="entry name" value="TIFY/JAZ"/>
</dbReference>
<reference evidence="5" key="1">
    <citation type="submission" date="2020-07" db="EMBL/GenBank/DDBJ databases">
        <title>Ethylene signaling mediates host invasion by parasitic plants.</title>
        <authorList>
            <person name="Yoshida S."/>
        </authorList>
    </citation>
    <scope>NUCLEOTIDE SEQUENCE</scope>
    <source>
        <strain evidence="5">Okayama</strain>
    </source>
</reference>
<comment type="caution">
    <text evidence="5">The sequence shown here is derived from an EMBL/GenBank/DDBJ whole genome shotgun (WGS) entry which is preliminary data.</text>
</comment>
<dbReference type="PANTHER" id="PTHR33077:SF90">
    <property type="entry name" value="PROTEIN TIFY 7"/>
    <property type="match status" value="1"/>
</dbReference>
<dbReference type="EMBL" id="BMAC01000555">
    <property type="protein sequence ID" value="GFP99064.1"/>
    <property type="molecule type" value="Genomic_DNA"/>
</dbReference>
<dbReference type="GO" id="GO:0009611">
    <property type="term" value="P:response to wounding"/>
    <property type="evidence" value="ECO:0007669"/>
    <property type="project" value="UniProtKB-UniRule"/>
</dbReference>
<comment type="similarity">
    <text evidence="1 2">Belongs to the TIFY/JAZ family.</text>
</comment>
<dbReference type="PROSITE" id="PS51320">
    <property type="entry name" value="TIFY"/>
    <property type="match status" value="1"/>
</dbReference>
<dbReference type="InterPro" id="IPR018467">
    <property type="entry name" value="CCT_CS"/>
</dbReference>
<feature type="compositionally biased region" description="Polar residues" evidence="3">
    <location>
        <begin position="297"/>
        <end position="331"/>
    </location>
</feature>
<feature type="domain" description="Tify" evidence="4">
    <location>
        <begin position="158"/>
        <end position="193"/>
    </location>
</feature>
<dbReference type="Pfam" id="PF09425">
    <property type="entry name" value="Jas_motif"/>
    <property type="match status" value="1"/>
</dbReference>
<feature type="region of interest" description="Disordered" evidence="3">
    <location>
        <begin position="293"/>
        <end position="331"/>
    </location>
</feature>
<evidence type="ECO:0000256" key="1">
    <source>
        <dbReference type="ARBA" id="ARBA00008614"/>
    </source>
</evidence>
<accession>A0A830CSF3</accession>
<dbReference type="Pfam" id="PF06200">
    <property type="entry name" value="tify"/>
    <property type="match status" value="1"/>
</dbReference>
<sequence>MERNFMGLAVKQETPDEVIDAAPLRSSAMHWLVFEQALSSYLFAALSTKKPKTGFESLASTGLVHHNHFQNLSTPKNVVPGEKQTGPHYTMTSHTIHCPVAGQTNPTTVLPGGVRGSFFAAGGHNPIRPQPLAAVPMANPIPANAVVGTTDLRNASKNSGAPAQLTIFYNGAVCVYDNVSPEKAQAIMLLAGNGPPMSSTAPFQTSMSQPYGATMNCSGPTAIASVSVSHSAGWFGSTNAMSGSIRSGPTAEPLKVVSSPGPVSATYVPSGAVPQFRKKSLARFLEKRKERVISESPYANRQSTHGNNTPGAGNTSLSPVSSGSHHVSTVN</sequence>
<evidence type="ECO:0000313" key="6">
    <source>
        <dbReference type="Proteomes" id="UP000653305"/>
    </source>
</evidence>
<keyword evidence="6" id="KW-1185">Reference proteome</keyword>
<dbReference type="AlphaFoldDB" id="A0A830CSF3"/>
<comment type="function">
    <text evidence="2">Repressor of jasmonate responses.</text>
</comment>
<dbReference type="OrthoDB" id="1939212at2759"/>
<evidence type="ECO:0000313" key="5">
    <source>
        <dbReference type="EMBL" id="GFP99064.1"/>
    </source>
</evidence>
<dbReference type="PANTHER" id="PTHR33077">
    <property type="entry name" value="PROTEIN TIFY 4A-RELATED-RELATED"/>
    <property type="match status" value="1"/>
</dbReference>
<name>A0A830CSF3_9LAMI</name>
<dbReference type="InterPro" id="IPR010399">
    <property type="entry name" value="Tify_dom"/>
</dbReference>
<evidence type="ECO:0000256" key="2">
    <source>
        <dbReference type="RuleBase" id="RU369065"/>
    </source>
</evidence>
<keyword evidence="2" id="KW-0539">Nucleus</keyword>
<dbReference type="SMART" id="SM00979">
    <property type="entry name" value="TIFY"/>
    <property type="match status" value="1"/>
</dbReference>
<comment type="subcellular location">
    <subcellularLocation>
        <location evidence="2">Nucleus</location>
    </subcellularLocation>
</comment>
<comment type="domain">
    <text evidence="2">The jas domain is required for interaction with COI1.</text>
</comment>
<dbReference type="GO" id="GO:0005634">
    <property type="term" value="C:nucleus"/>
    <property type="evidence" value="ECO:0007669"/>
    <property type="project" value="UniProtKB-SubCell"/>
</dbReference>
<protein>
    <recommendedName>
        <fullName evidence="2">Protein TIFY</fullName>
    </recommendedName>
    <alternativeName>
        <fullName evidence="2">Jasmonate ZIM domain-containing protein</fullName>
    </alternativeName>
</protein>
<keyword evidence="2" id="KW-1184">Jasmonic acid signaling pathway</keyword>
<proteinExistence type="inferred from homology"/>
<organism evidence="5 6">
    <name type="scientific">Phtheirospermum japonicum</name>
    <dbReference type="NCBI Taxonomy" id="374723"/>
    <lineage>
        <taxon>Eukaryota</taxon>
        <taxon>Viridiplantae</taxon>
        <taxon>Streptophyta</taxon>
        <taxon>Embryophyta</taxon>
        <taxon>Tracheophyta</taxon>
        <taxon>Spermatophyta</taxon>
        <taxon>Magnoliopsida</taxon>
        <taxon>eudicotyledons</taxon>
        <taxon>Gunneridae</taxon>
        <taxon>Pentapetalae</taxon>
        <taxon>asterids</taxon>
        <taxon>lamiids</taxon>
        <taxon>Lamiales</taxon>
        <taxon>Orobanchaceae</taxon>
        <taxon>Orobanchaceae incertae sedis</taxon>
        <taxon>Phtheirospermum</taxon>
    </lineage>
</organism>
<dbReference type="Proteomes" id="UP000653305">
    <property type="component" value="Unassembled WGS sequence"/>
</dbReference>
<dbReference type="GO" id="GO:0031347">
    <property type="term" value="P:regulation of defense response"/>
    <property type="evidence" value="ECO:0007669"/>
    <property type="project" value="UniProtKB-UniRule"/>
</dbReference>
<evidence type="ECO:0000259" key="4">
    <source>
        <dbReference type="PROSITE" id="PS51320"/>
    </source>
</evidence>